<feature type="signal peptide" evidence="1">
    <location>
        <begin position="1"/>
        <end position="20"/>
    </location>
</feature>
<dbReference type="AlphaFoldDB" id="A0AAN7WE05"/>
<evidence type="ECO:0000313" key="2">
    <source>
        <dbReference type="EMBL" id="KAK5708461.1"/>
    </source>
</evidence>
<name>A0AAN7WE05_9PEZI</name>
<accession>A0AAN7WE05</accession>
<gene>
    <name evidence="2" type="ORF">LTR97_001002</name>
</gene>
<sequence length="145" mass="14325">MQFYTTLLATALTMSSTAFAAPAAARLEARASTGCKPGSVAVGLGQLCQLGSGVGGSSCGGLAGELYNNDCGVIAGTTAGGSSRAAYCDATWSDGSKVECNSGDGYTPTAVYTLSAAFGNCYEQGGSCAVGPTAYFGISYCCDPI</sequence>
<dbReference type="EMBL" id="JAVRQU010000001">
    <property type="protein sequence ID" value="KAK5708461.1"/>
    <property type="molecule type" value="Genomic_DNA"/>
</dbReference>
<protein>
    <submittedName>
        <fullName evidence="2">Uncharacterized protein</fullName>
    </submittedName>
</protein>
<feature type="chain" id="PRO_5043039158" evidence="1">
    <location>
        <begin position="21"/>
        <end position="145"/>
    </location>
</feature>
<organism evidence="2 3">
    <name type="scientific">Elasticomyces elasticus</name>
    <dbReference type="NCBI Taxonomy" id="574655"/>
    <lineage>
        <taxon>Eukaryota</taxon>
        <taxon>Fungi</taxon>
        <taxon>Dikarya</taxon>
        <taxon>Ascomycota</taxon>
        <taxon>Pezizomycotina</taxon>
        <taxon>Dothideomycetes</taxon>
        <taxon>Dothideomycetidae</taxon>
        <taxon>Mycosphaerellales</taxon>
        <taxon>Teratosphaeriaceae</taxon>
        <taxon>Elasticomyces</taxon>
    </lineage>
</organism>
<comment type="caution">
    <text evidence="2">The sequence shown here is derived from an EMBL/GenBank/DDBJ whole genome shotgun (WGS) entry which is preliminary data.</text>
</comment>
<evidence type="ECO:0000313" key="3">
    <source>
        <dbReference type="Proteomes" id="UP001310594"/>
    </source>
</evidence>
<evidence type="ECO:0000256" key="1">
    <source>
        <dbReference type="SAM" id="SignalP"/>
    </source>
</evidence>
<keyword evidence="1" id="KW-0732">Signal</keyword>
<dbReference type="Proteomes" id="UP001310594">
    <property type="component" value="Unassembled WGS sequence"/>
</dbReference>
<reference evidence="2" key="1">
    <citation type="submission" date="2023-08" db="EMBL/GenBank/DDBJ databases">
        <title>Black Yeasts Isolated from many extreme environments.</title>
        <authorList>
            <person name="Coleine C."/>
            <person name="Stajich J.E."/>
            <person name="Selbmann L."/>
        </authorList>
    </citation>
    <scope>NUCLEOTIDE SEQUENCE</scope>
    <source>
        <strain evidence="2">CCFEE 5810</strain>
    </source>
</reference>
<proteinExistence type="predicted"/>